<dbReference type="OrthoDB" id="10399789at2759"/>
<reference evidence="2" key="2">
    <citation type="submission" date="2015-01" db="EMBL/GenBank/DDBJ databases">
        <title>Evolutionary Origins and Diversification of the Mycorrhizal Mutualists.</title>
        <authorList>
            <consortium name="DOE Joint Genome Institute"/>
            <consortium name="Mycorrhizal Genomics Consortium"/>
            <person name="Kohler A."/>
            <person name="Kuo A."/>
            <person name="Nagy L.G."/>
            <person name="Floudas D."/>
            <person name="Copeland A."/>
            <person name="Barry K.W."/>
            <person name="Cichocki N."/>
            <person name="Veneault-Fourrey C."/>
            <person name="LaButti K."/>
            <person name="Lindquist E.A."/>
            <person name="Lipzen A."/>
            <person name="Lundell T."/>
            <person name="Morin E."/>
            <person name="Murat C."/>
            <person name="Riley R."/>
            <person name="Ohm R."/>
            <person name="Sun H."/>
            <person name="Tunlid A."/>
            <person name="Henrissat B."/>
            <person name="Grigoriev I.V."/>
            <person name="Hibbett D.S."/>
            <person name="Martin F."/>
        </authorList>
    </citation>
    <scope>NUCLEOTIDE SEQUENCE [LARGE SCALE GENOMIC DNA]</scope>
    <source>
        <strain evidence="2">LaAM-08-1</strain>
    </source>
</reference>
<name>A0A0C9WV36_9AGAR</name>
<evidence type="ECO:0000313" key="1">
    <source>
        <dbReference type="EMBL" id="KIK03245.1"/>
    </source>
</evidence>
<accession>A0A0C9WV36</accession>
<dbReference type="EMBL" id="KN838582">
    <property type="protein sequence ID" value="KIK03245.1"/>
    <property type="molecule type" value="Genomic_DNA"/>
</dbReference>
<proteinExistence type="predicted"/>
<evidence type="ECO:0000313" key="2">
    <source>
        <dbReference type="Proteomes" id="UP000054477"/>
    </source>
</evidence>
<gene>
    <name evidence="1" type="ORF">K443DRAFT_676909</name>
</gene>
<dbReference type="Proteomes" id="UP000054477">
    <property type="component" value="Unassembled WGS sequence"/>
</dbReference>
<dbReference type="AlphaFoldDB" id="A0A0C9WV36"/>
<dbReference type="HOGENOM" id="CLU_096560_0_0_1"/>
<protein>
    <submittedName>
        <fullName evidence="1">Uncharacterized protein</fullName>
    </submittedName>
</protein>
<keyword evidence="2" id="KW-1185">Reference proteome</keyword>
<sequence length="218" mass="24625">MSTSLTGRPRARWKPPAEPERRVSYFESLICDLNGEIEQFIKRDDDSENILLLTIKLSRWILAEAKSLPPTTALRMNTLLMISLEAYTSLLQSVLTHLAQKGRSMDHKVEKGLNDQLGDFLELFRDSFSMARSAGSYLLPPGENPSFFCNASNFTINGGTFIGHIPDTNHHRMREEIFQSISDDNSAVIRGDIVKLQQTSEMILRAMCFNIAIIVLFS</sequence>
<reference evidence="1 2" key="1">
    <citation type="submission" date="2014-04" db="EMBL/GenBank/DDBJ databases">
        <authorList>
            <consortium name="DOE Joint Genome Institute"/>
            <person name="Kuo A."/>
            <person name="Kohler A."/>
            <person name="Nagy L.G."/>
            <person name="Floudas D."/>
            <person name="Copeland A."/>
            <person name="Barry K.W."/>
            <person name="Cichocki N."/>
            <person name="Veneault-Fourrey C."/>
            <person name="LaButti K."/>
            <person name="Lindquist E.A."/>
            <person name="Lipzen A."/>
            <person name="Lundell T."/>
            <person name="Morin E."/>
            <person name="Murat C."/>
            <person name="Sun H."/>
            <person name="Tunlid A."/>
            <person name="Henrissat B."/>
            <person name="Grigoriev I.V."/>
            <person name="Hibbett D.S."/>
            <person name="Martin F."/>
            <person name="Nordberg H.P."/>
            <person name="Cantor M.N."/>
            <person name="Hua S.X."/>
        </authorList>
    </citation>
    <scope>NUCLEOTIDE SEQUENCE [LARGE SCALE GENOMIC DNA]</scope>
    <source>
        <strain evidence="1 2">LaAM-08-1</strain>
    </source>
</reference>
<organism evidence="1 2">
    <name type="scientific">Laccaria amethystina LaAM-08-1</name>
    <dbReference type="NCBI Taxonomy" id="1095629"/>
    <lineage>
        <taxon>Eukaryota</taxon>
        <taxon>Fungi</taxon>
        <taxon>Dikarya</taxon>
        <taxon>Basidiomycota</taxon>
        <taxon>Agaricomycotina</taxon>
        <taxon>Agaricomycetes</taxon>
        <taxon>Agaricomycetidae</taxon>
        <taxon>Agaricales</taxon>
        <taxon>Agaricineae</taxon>
        <taxon>Hydnangiaceae</taxon>
        <taxon>Laccaria</taxon>
    </lineage>
</organism>